<evidence type="ECO:0000313" key="2">
    <source>
        <dbReference type="EMBL" id="QDV43937.1"/>
    </source>
</evidence>
<name>A0A518HSX2_9BACT</name>
<sequence length="318" mass="35929">MPRRHRRSDLHQHILAIMDETGVEDPHEAVRTKARDVISQFHQLFGGEPPFDVKAIASLRGLHWSDDDPRFSPDSEIAPESDGRVVLRVDKTRPLTRQRFSICHEVGHTLFPEYQLEVRCRKGDRRSFADPEDLLETLCDVAASELMFPTPWFDDCLKLLSISAENLAKLADDFEASRDATARRVVEVHPSAMAAVFFSWKLKPVEERELKASRMTPSLFPALDLPEPEPKLRVDYRIANRAFDERVNEFIPQSKSIPCEGPIFEASMSQIPVDGKQTLDFGRKSRHFSVSALPIYTNETAIGPNGGCSVVAILQPLD</sequence>
<dbReference type="AlphaFoldDB" id="A0A518HSX2"/>
<feature type="domain" description="IrrE N-terminal-like" evidence="1">
    <location>
        <begin position="84"/>
        <end position="185"/>
    </location>
</feature>
<dbReference type="Pfam" id="PF06114">
    <property type="entry name" value="Peptidase_M78"/>
    <property type="match status" value="1"/>
</dbReference>
<dbReference type="PANTHER" id="PTHR43236:SF1">
    <property type="entry name" value="BLL7220 PROTEIN"/>
    <property type="match status" value="1"/>
</dbReference>
<proteinExistence type="predicted"/>
<reference evidence="2 3" key="1">
    <citation type="submission" date="2019-03" db="EMBL/GenBank/DDBJ databases">
        <title>Deep-cultivation of Planctomycetes and their phenomic and genomic characterization uncovers novel biology.</title>
        <authorList>
            <person name="Wiegand S."/>
            <person name="Jogler M."/>
            <person name="Boedeker C."/>
            <person name="Pinto D."/>
            <person name="Vollmers J."/>
            <person name="Rivas-Marin E."/>
            <person name="Kohn T."/>
            <person name="Peeters S.H."/>
            <person name="Heuer A."/>
            <person name="Rast P."/>
            <person name="Oberbeckmann S."/>
            <person name="Bunk B."/>
            <person name="Jeske O."/>
            <person name="Meyerdierks A."/>
            <person name="Storesund J.E."/>
            <person name="Kallscheuer N."/>
            <person name="Luecker S."/>
            <person name="Lage O.M."/>
            <person name="Pohl T."/>
            <person name="Merkel B.J."/>
            <person name="Hornburger P."/>
            <person name="Mueller R.-W."/>
            <person name="Bruemmer F."/>
            <person name="Labrenz M."/>
            <person name="Spormann A.M."/>
            <person name="Op den Camp H."/>
            <person name="Overmann J."/>
            <person name="Amann R."/>
            <person name="Jetten M.S.M."/>
            <person name="Mascher T."/>
            <person name="Medema M.H."/>
            <person name="Devos D.P."/>
            <person name="Kaster A.-K."/>
            <person name="Ovreas L."/>
            <person name="Rohde M."/>
            <person name="Galperin M.Y."/>
            <person name="Jogler C."/>
        </authorList>
    </citation>
    <scope>NUCLEOTIDE SEQUENCE [LARGE SCALE GENOMIC DNA]</scope>
    <source>
        <strain evidence="2 3">Enr13</strain>
    </source>
</reference>
<dbReference type="Gene3D" id="1.10.10.2910">
    <property type="match status" value="1"/>
</dbReference>
<dbReference type="InterPro" id="IPR010359">
    <property type="entry name" value="IrrE_HExxH"/>
</dbReference>
<dbReference type="PANTHER" id="PTHR43236">
    <property type="entry name" value="ANTITOXIN HIGA1"/>
    <property type="match status" value="1"/>
</dbReference>
<dbReference type="KEGG" id="snep:Enr13x_37970"/>
<dbReference type="EMBL" id="CP037423">
    <property type="protein sequence ID" value="QDV43937.1"/>
    <property type="molecule type" value="Genomic_DNA"/>
</dbReference>
<protein>
    <recommendedName>
        <fullName evidence="1">IrrE N-terminal-like domain-containing protein</fullName>
    </recommendedName>
</protein>
<evidence type="ECO:0000259" key="1">
    <source>
        <dbReference type="Pfam" id="PF06114"/>
    </source>
</evidence>
<organism evidence="2 3">
    <name type="scientific">Stieleria neptunia</name>
    <dbReference type="NCBI Taxonomy" id="2527979"/>
    <lineage>
        <taxon>Bacteria</taxon>
        <taxon>Pseudomonadati</taxon>
        <taxon>Planctomycetota</taxon>
        <taxon>Planctomycetia</taxon>
        <taxon>Pirellulales</taxon>
        <taxon>Pirellulaceae</taxon>
        <taxon>Stieleria</taxon>
    </lineage>
</organism>
<dbReference type="InterPro" id="IPR052345">
    <property type="entry name" value="Rad_response_metalloprotease"/>
</dbReference>
<accession>A0A518HSX2</accession>
<keyword evidence="3" id="KW-1185">Reference proteome</keyword>
<dbReference type="Proteomes" id="UP000319004">
    <property type="component" value="Chromosome"/>
</dbReference>
<gene>
    <name evidence="2" type="ORF">Enr13x_37970</name>
</gene>
<evidence type="ECO:0000313" key="3">
    <source>
        <dbReference type="Proteomes" id="UP000319004"/>
    </source>
</evidence>
<dbReference type="OrthoDB" id="9816277at2"/>